<protein>
    <submittedName>
        <fullName evidence="2">Flagellar protein FlaG</fullName>
    </submittedName>
</protein>
<reference evidence="3" key="1">
    <citation type="submission" date="2012-11" db="EMBL/GenBank/DDBJ databases">
        <authorList>
            <person name="Singh A."/>
            <person name="Pinnaka A.K."/>
            <person name="Vaidya B."/>
        </authorList>
    </citation>
    <scope>NUCLEOTIDE SEQUENCE [LARGE SCALE GENOMIC DNA]</scope>
    <source>
        <strain evidence="3">AK23</strain>
    </source>
</reference>
<gene>
    <name evidence="2" type="ORF">D791_03746</name>
</gene>
<organism evidence="2 3">
    <name type="scientific">Nitrincola nitratireducens</name>
    <dbReference type="NCBI Taxonomy" id="1229521"/>
    <lineage>
        <taxon>Bacteria</taxon>
        <taxon>Pseudomonadati</taxon>
        <taxon>Pseudomonadota</taxon>
        <taxon>Gammaproteobacteria</taxon>
        <taxon>Oceanospirillales</taxon>
        <taxon>Oceanospirillaceae</taxon>
        <taxon>Nitrincola</taxon>
    </lineage>
</organism>
<dbReference type="PANTHER" id="PTHR37166">
    <property type="entry name" value="PROTEIN FLAG"/>
    <property type="match status" value="1"/>
</dbReference>
<feature type="region of interest" description="Disordered" evidence="1">
    <location>
        <begin position="1"/>
        <end position="46"/>
    </location>
</feature>
<dbReference type="InterPro" id="IPR035924">
    <property type="entry name" value="FlaG-like_sf"/>
</dbReference>
<evidence type="ECO:0000313" key="2">
    <source>
        <dbReference type="EMBL" id="EXJ09360.1"/>
    </source>
</evidence>
<dbReference type="AlphaFoldDB" id="W9VFC8"/>
<keyword evidence="3" id="KW-1185">Reference proteome</keyword>
<proteinExistence type="predicted"/>
<dbReference type="InterPro" id="IPR005186">
    <property type="entry name" value="FlaG"/>
</dbReference>
<sequence>MSVESMNLTPSVSQEPLSRVTAQPASESAVKATSNKTTQEPEPQVSVEKLEAAVEKLNDLMRSDKRSLNFSVDQDAGKVVVKVYDQQTSELIRQIPTEETLKFAEHLEGMMGVIFSDKA</sequence>
<dbReference type="OrthoDB" id="5741693at2"/>
<accession>W9VFC8</accession>
<dbReference type="STRING" id="1229521.D791_03746"/>
<keyword evidence="2" id="KW-0966">Cell projection</keyword>
<dbReference type="PANTHER" id="PTHR37166:SF1">
    <property type="entry name" value="PROTEIN FLAG"/>
    <property type="match status" value="1"/>
</dbReference>
<dbReference type="Gene3D" id="3.30.160.170">
    <property type="entry name" value="FlaG-like"/>
    <property type="match status" value="1"/>
</dbReference>
<reference evidence="2 3" key="2">
    <citation type="journal article" date="2015" name="Syst. Appl. Microbiol.">
        <title>Nitrincola nitratireducens sp. nov. isolated from a haloalkaline crater lake.</title>
        <authorList>
            <person name="Singh A."/>
            <person name="Vaidya B."/>
            <person name="Tanuku N.R."/>
            <person name="Pinnaka A.K."/>
        </authorList>
    </citation>
    <scope>NUCLEOTIDE SEQUENCE [LARGE SCALE GENOMIC DNA]</scope>
    <source>
        <strain evidence="2 3">AK23</strain>
    </source>
</reference>
<dbReference type="RefSeq" id="WP_051514648.1">
    <property type="nucleotide sequence ID" value="NZ_AONB01000026.1"/>
</dbReference>
<dbReference type="Proteomes" id="UP000019464">
    <property type="component" value="Unassembled WGS sequence"/>
</dbReference>
<comment type="caution">
    <text evidence="2">The sequence shown here is derived from an EMBL/GenBank/DDBJ whole genome shotgun (WGS) entry which is preliminary data.</text>
</comment>
<dbReference type="EMBL" id="AONB01000026">
    <property type="protein sequence ID" value="EXJ09360.1"/>
    <property type="molecule type" value="Genomic_DNA"/>
</dbReference>
<evidence type="ECO:0000256" key="1">
    <source>
        <dbReference type="SAM" id="MobiDB-lite"/>
    </source>
</evidence>
<name>W9VFC8_9GAMM</name>
<keyword evidence="2" id="KW-0969">Cilium</keyword>
<evidence type="ECO:0000313" key="3">
    <source>
        <dbReference type="Proteomes" id="UP000019464"/>
    </source>
</evidence>
<keyword evidence="2" id="KW-0282">Flagellum</keyword>
<dbReference type="Pfam" id="PF03646">
    <property type="entry name" value="FlaG"/>
    <property type="match status" value="1"/>
</dbReference>
<feature type="compositionally biased region" description="Polar residues" evidence="1">
    <location>
        <begin position="1"/>
        <end position="41"/>
    </location>
</feature>
<dbReference type="SUPFAM" id="SSF160214">
    <property type="entry name" value="FlaG-like"/>
    <property type="match status" value="1"/>
</dbReference>